<dbReference type="PROSITE" id="PS00455">
    <property type="entry name" value="AMP_BINDING"/>
    <property type="match status" value="1"/>
</dbReference>
<keyword evidence="3" id="KW-1185">Reference proteome</keyword>
<protein>
    <submittedName>
        <fullName evidence="2">Acyl-CoA ligase (AMP-forming), exosortase A system-associated</fullName>
    </submittedName>
</protein>
<proteinExistence type="predicted"/>
<dbReference type="GO" id="GO:0005737">
    <property type="term" value="C:cytoplasm"/>
    <property type="evidence" value="ECO:0007669"/>
    <property type="project" value="TreeGrafter"/>
</dbReference>
<dbReference type="InterPro" id="IPR000488">
    <property type="entry name" value="Death_dom"/>
</dbReference>
<dbReference type="InterPro" id="IPR045851">
    <property type="entry name" value="AMP-bd_C_sf"/>
</dbReference>
<dbReference type="PANTHER" id="PTHR45527">
    <property type="entry name" value="NONRIBOSOMAL PEPTIDE SYNTHETASE"/>
    <property type="match status" value="1"/>
</dbReference>
<accession>A0A8J2XQT2</accession>
<dbReference type="Pfam" id="PF00501">
    <property type="entry name" value="AMP-binding"/>
    <property type="match status" value="1"/>
</dbReference>
<dbReference type="GO" id="GO:0007165">
    <property type="term" value="P:signal transduction"/>
    <property type="evidence" value="ECO:0007669"/>
    <property type="project" value="InterPro"/>
</dbReference>
<dbReference type="GO" id="GO:0044550">
    <property type="term" value="P:secondary metabolite biosynthetic process"/>
    <property type="evidence" value="ECO:0007669"/>
    <property type="project" value="TreeGrafter"/>
</dbReference>
<organism evidence="2 3">
    <name type="scientific">Neiella marina</name>
    <dbReference type="NCBI Taxonomy" id="508461"/>
    <lineage>
        <taxon>Bacteria</taxon>
        <taxon>Pseudomonadati</taxon>
        <taxon>Pseudomonadota</taxon>
        <taxon>Gammaproteobacteria</taxon>
        <taxon>Alteromonadales</taxon>
        <taxon>Echinimonadaceae</taxon>
        <taxon>Neiella</taxon>
    </lineage>
</organism>
<dbReference type="GO" id="GO:0031177">
    <property type="term" value="F:phosphopantetheine binding"/>
    <property type="evidence" value="ECO:0007669"/>
    <property type="project" value="TreeGrafter"/>
</dbReference>
<dbReference type="Gene3D" id="3.40.50.12780">
    <property type="entry name" value="N-terminal domain of ligase-like"/>
    <property type="match status" value="1"/>
</dbReference>
<dbReference type="InterPro" id="IPR000873">
    <property type="entry name" value="AMP-dep_synth/lig_dom"/>
</dbReference>
<name>A0A8J2XQT2_9GAMM</name>
<dbReference type="SUPFAM" id="SSF56801">
    <property type="entry name" value="Acetyl-CoA synthetase-like"/>
    <property type="match status" value="1"/>
</dbReference>
<evidence type="ECO:0000259" key="1">
    <source>
        <dbReference type="PROSITE" id="PS50017"/>
    </source>
</evidence>
<comment type="caution">
    <text evidence="2">The sequence shown here is derived from an EMBL/GenBank/DDBJ whole genome shotgun (WGS) entry which is preliminary data.</text>
</comment>
<dbReference type="InterPro" id="IPR020845">
    <property type="entry name" value="AMP-binding_CS"/>
</dbReference>
<feature type="domain" description="Death" evidence="1">
    <location>
        <begin position="110"/>
        <end position="156"/>
    </location>
</feature>
<dbReference type="GO" id="GO:0016874">
    <property type="term" value="F:ligase activity"/>
    <property type="evidence" value="ECO:0007669"/>
    <property type="project" value="UniProtKB-KW"/>
</dbReference>
<reference evidence="3" key="1">
    <citation type="journal article" date="2019" name="Int. J. Syst. Evol. Microbiol.">
        <title>The Global Catalogue of Microorganisms (GCM) 10K type strain sequencing project: providing services to taxonomists for standard genome sequencing and annotation.</title>
        <authorList>
            <consortium name="The Broad Institute Genomics Platform"/>
            <consortium name="The Broad Institute Genome Sequencing Center for Infectious Disease"/>
            <person name="Wu L."/>
            <person name="Ma J."/>
        </authorList>
    </citation>
    <scope>NUCLEOTIDE SEQUENCE [LARGE SCALE GENOMIC DNA]</scope>
    <source>
        <strain evidence="3">CGMCC 1.10130</strain>
    </source>
</reference>
<dbReference type="Proteomes" id="UP000619743">
    <property type="component" value="Unassembled WGS sequence"/>
</dbReference>
<dbReference type="PANTHER" id="PTHR45527:SF1">
    <property type="entry name" value="FATTY ACID SYNTHASE"/>
    <property type="match status" value="1"/>
</dbReference>
<evidence type="ECO:0000313" key="2">
    <source>
        <dbReference type="EMBL" id="GGA84097.1"/>
    </source>
</evidence>
<dbReference type="OrthoDB" id="9761989at2"/>
<dbReference type="PROSITE" id="PS50017">
    <property type="entry name" value="DEATH_DOMAIN"/>
    <property type="match status" value="1"/>
</dbReference>
<dbReference type="GO" id="GO:0043041">
    <property type="term" value="P:amino acid activation for nonribosomal peptide biosynthetic process"/>
    <property type="evidence" value="ECO:0007669"/>
    <property type="project" value="TreeGrafter"/>
</dbReference>
<dbReference type="InterPro" id="IPR042099">
    <property type="entry name" value="ANL_N_sf"/>
</dbReference>
<dbReference type="AlphaFoldDB" id="A0A8J2XQT2"/>
<sequence length="523" mass="57150">MADMTHTMHDLLWQSDDNALALLMGPQSYSFGQLKQAVAKIASGLRKDTKLEPGQRVVLYGPKSVLQVIAMFAVWQCGGIVVIAHQGLKAAQLGHIMQDSAADILLTSAARWTQLATDPAFDGDQVKQLVIEQPTHPVQASAYVLQNWLETLESATPISFCQPADLAALMYTSGSTGLPKGVMLTHANLWLGADSVASYLQLTPRDRILALLPFSFDYGLNQLLSAWRADAAVVLHNYLMASAVCKDIDRFGITGLAGVPPLWHQILHTQTATADSLRFVTNSGGALTSGLQQLLCAQFPNVAIYSMYGLTEAFRSSFLAPQLLAQKPLSVGKAIPHARLMVLNDNQQPCAVGEVGELVHSGPLVAQGYWRQDRLTAERFRNLPAYLQDHDGERAVWSGDLAYTDEDGDLFIVGRRDQQIKTSGFRVSPQEVESIAEAIEGVGAAICMAVDDTEIGQAIVLIVERTAMQSSDILKQYKASSASHLWPKYYFETDRLPLSANGKLDRQKIKETWLDDLTNNNAS</sequence>
<gene>
    <name evidence="2" type="ORF">GCM10011369_27630</name>
</gene>
<dbReference type="Gene3D" id="3.30.300.30">
    <property type="match status" value="1"/>
</dbReference>
<evidence type="ECO:0000313" key="3">
    <source>
        <dbReference type="Proteomes" id="UP000619743"/>
    </source>
</evidence>
<dbReference type="EMBL" id="BMDX01000016">
    <property type="protein sequence ID" value="GGA84097.1"/>
    <property type="molecule type" value="Genomic_DNA"/>
</dbReference>
<keyword evidence="2" id="KW-0436">Ligase</keyword>